<dbReference type="Proteomes" id="UP000619788">
    <property type="component" value="Unassembled WGS sequence"/>
</dbReference>
<name>A0A8J3SLE0_9ACTN</name>
<organism evidence="1 2">
    <name type="scientific">Planobispora siamensis</name>
    <dbReference type="NCBI Taxonomy" id="936338"/>
    <lineage>
        <taxon>Bacteria</taxon>
        <taxon>Bacillati</taxon>
        <taxon>Actinomycetota</taxon>
        <taxon>Actinomycetes</taxon>
        <taxon>Streptosporangiales</taxon>
        <taxon>Streptosporangiaceae</taxon>
        <taxon>Planobispora</taxon>
    </lineage>
</organism>
<reference evidence="1 2" key="1">
    <citation type="submission" date="2021-01" db="EMBL/GenBank/DDBJ databases">
        <title>Whole genome shotgun sequence of Planobispora siamensis NBRC 107568.</title>
        <authorList>
            <person name="Komaki H."/>
            <person name="Tamura T."/>
        </authorList>
    </citation>
    <scope>NUCLEOTIDE SEQUENCE [LARGE SCALE GENOMIC DNA]</scope>
    <source>
        <strain evidence="1 2">NBRC 107568</strain>
    </source>
</reference>
<comment type="caution">
    <text evidence="1">The sequence shown here is derived from an EMBL/GenBank/DDBJ whole genome shotgun (WGS) entry which is preliminary data.</text>
</comment>
<dbReference type="RefSeq" id="WP_204067395.1">
    <property type="nucleotide sequence ID" value="NZ_BOOJ01000052.1"/>
</dbReference>
<dbReference type="EMBL" id="BOOJ01000052">
    <property type="protein sequence ID" value="GIH95295.1"/>
    <property type="molecule type" value="Genomic_DNA"/>
</dbReference>
<gene>
    <name evidence="1" type="ORF">Psi01_59250</name>
</gene>
<evidence type="ECO:0000313" key="1">
    <source>
        <dbReference type="EMBL" id="GIH95295.1"/>
    </source>
</evidence>
<protein>
    <submittedName>
        <fullName evidence="1">Uncharacterized protein</fullName>
    </submittedName>
</protein>
<dbReference type="AlphaFoldDB" id="A0A8J3SLE0"/>
<accession>A0A8J3SLE0</accession>
<keyword evidence="2" id="KW-1185">Reference proteome</keyword>
<proteinExistence type="predicted"/>
<sequence length="256" mass="28524">MSIGTAASRIVTALRGLGIARSDFHATTVYRSATVDGERIREALHARTSFRTREAATVAAEHADKLAADGFTIRVRTFACRCVWMVSLTTECNADAVVERMTTSAPDSHQCPTPAPTAFDKGDQVDFDGQPVVIVRIDSTGQQAEIYPGDLYDGRSSRGRGHWVHISRLATRSDTTAWRPRRSAAQQRRRPIHVLEVRCPDLQRDDRGLCCTCRRYLPAGPRPHPPNGNGQFGWLEFYADRSFFFVPPGQQPRSVR</sequence>
<evidence type="ECO:0000313" key="2">
    <source>
        <dbReference type="Proteomes" id="UP000619788"/>
    </source>
</evidence>